<dbReference type="InterPro" id="IPR013780">
    <property type="entry name" value="Glyco_hydro_b"/>
</dbReference>
<protein>
    <submittedName>
        <fullName evidence="2">Isoamylase 2, chloroplastic</fullName>
    </submittedName>
</protein>
<dbReference type="Pfam" id="PF21156">
    <property type="entry name" value="ISOA1-3_C"/>
    <property type="match status" value="1"/>
</dbReference>
<name>A0AAW2U7I1_SESRA</name>
<comment type="caution">
    <text evidence="2">The sequence shown here is derived from an EMBL/GenBank/DDBJ whole genome shotgun (WGS) entry which is preliminary data.</text>
</comment>
<dbReference type="AlphaFoldDB" id="A0AAW2U7I1"/>
<dbReference type="PANTHER" id="PTHR43002">
    <property type="entry name" value="GLYCOGEN DEBRANCHING ENZYME"/>
    <property type="match status" value="1"/>
</dbReference>
<feature type="domain" description="Isoamylase 1-3-like C-terminal" evidence="1">
    <location>
        <begin position="64"/>
        <end position="151"/>
    </location>
</feature>
<gene>
    <name evidence="2" type="ORF">Sradi_1481000</name>
</gene>
<evidence type="ECO:0000259" key="1">
    <source>
        <dbReference type="Pfam" id="PF21156"/>
    </source>
</evidence>
<dbReference type="SUPFAM" id="SSF51011">
    <property type="entry name" value="Glycosyl hydrolase domain"/>
    <property type="match status" value="1"/>
</dbReference>
<sequence length="174" mass="19320">MGDECGQSTGGSREYADRKPLDWNAFRAGFGTQVTQFISFLSLLRRRRSDILQRRNFLKEDNIEWHGTDQTPPMWDDLSCNFLAMTLKADALSSQPTSGSPNAGGDLFVAFNSANHLQKVALPQLAVDSTWVRLVDTALPFPGFFTVDGVPLEAGLATYEMKSHSCILFEARNL</sequence>
<reference evidence="2" key="2">
    <citation type="journal article" date="2024" name="Plant">
        <title>Genomic evolution and insights into agronomic trait innovations of Sesamum species.</title>
        <authorList>
            <person name="Miao H."/>
            <person name="Wang L."/>
            <person name="Qu L."/>
            <person name="Liu H."/>
            <person name="Sun Y."/>
            <person name="Le M."/>
            <person name="Wang Q."/>
            <person name="Wei S."/>
            <person name="Zheng Y."/>
            <person name="Lin W."/>
            <person name="Duan Y."/>
            <person name="Cao H."/>
            <person name="Xiong S."/>
            <person name="Wang X."/>
            <person name="Wei L."/>
            <person name="Li C."/>
            <person name="Ma Q."/>
            <person name="Ju M."/>
            <person name="Zhao R."/>
            <person name="Li G."/>
            <person name="Mu C."/>
            <person name="Tian Q."/>
            <person name="Mei H."/>
            <person name="Zhang T."/>
            <person name="Gao T."/>
            <person name="Zhang H."/>
        </authorList>
    </citation>
    <scope>NUCLEOTIDE SEQUENCE</scope>
    <source>
        <strain evidence="2">G02</strain>
    </source>
</reference>
<dbReference type="Gene3D" id="2.60.40.1180">
    <property type="entry name" value="Golgi alpha-mannosidase II"/>
    <property type="match status" value="1"/>
</dbReference>
<proteinExistence type="predicted"/>
<reference evidence="2" key="1">
    <citation type="submission" date="2020-06" db="EMBL/GenBank/DDBJ databases">
        <authorList>
            <person name="Li T."/>
            <person name="Hu X."/>
            <person name="Zhang T."/>
            <person name="Song X."/>
            <person name="Zhang H."/>
            <person name="Dai N."/>
            <person name="Sheng W."/>
            <person name="Hou X."/>
            <person name="Wei L."/>
        </authorList>
    </citation>
    <scope>NUCLEOTIDE SEQUENCE</scope>
    <source>
        <strain evidence="2">G02</strain>
        <tissue evidence="2">Leaf</tissue>
    </source>
</reference>
<organism evidence="2">
    <name type="scientific">Sesamum radiatum</name>
    <name type="common">Black benniseed</name>
    <dbReference type="NCBI Taxonomy" id="300843"/>
    <lineage>
        <taxon>Eukaryota</taxon>
        <taxon>Viridiplantae</taxon>
        <taxon>Streptophyta</taxon>
        <taxon>Embryophyta</taxon>
        <taxon>Tracheophyta</taxon>
        <taxon>Spermatophyta</taxon>
        <taxon>Magnoliopsida</taxon>
        <taxon>eudicotyledons</taxon>
        <taxon>Gunneridae</taxon>
        <taxon>Pentapetalae</taxon>
        <taxon>asterids</taxon>
        <taxon>lamiids</taxon>
        <taxon>Lamiales</taxon>
        <taxon>Pedaliaceae</taxon>
        <taxon>Sesamum</taxon>
    </lineage>
</organism>
<dbReference type="EMBL" id="JACGWJ010000006">
    <property type="protein sequence ID" value="KAL0412793.1"/>
    <property type="molecule type" value="Genomic_DNA"/>
</dbReference>
<evidence type="ECO:0000313" key="2">
    <source>
        <dbReference type="EMBL" id="KAL0412793.1"/>
    </source>
</evidence>
<dbReference type="InterPro" id="IPR048650">
    <property type="entry name" value="ISOA1-3-like_C"/>
</dbReference>
<accession>A0AAW2U7I1</accession>